<comment type="caution">
    <text evidence="1">The sequence shown here is derived from an EMBL/GenBank/DDBJ whole genome shotgun (WGS) entry which is preliminary data.</text>
</comment>
<gene>
    <name evidence="1" type="ORF">R2363_32235</name>
</gene>
<dbReference type="RefSeq" id="WP_319012993.1">
    <property type="nucleotide sequence ID" value="NZ_JAWJZF010000505.1"/>
</dbReference>
<proteinExistence type="predicted"/>
<reference evidence="1 2" key="1">
    <citation type="submission" date="2023-10" db="EMBL/GenBank/DDBJ databases">
        <authorList>
            <person name="Wang X.X."/>
        </authorList>
    </citation>
    <scope>NUCLEOTIDE SEQUENCE [LARGE SCALE GENOMIC DNA]</scope>
    <source>
        <strain evidence="1 2">NBRC 12816</strain>
    </source>
</reference>
<organism evidence="1 2">
    <name type="scientific">Streptomyces roseolus</name>
    <dbReference type="NCBI Taxonomy" id="67358"/>
    <lineage>
        <taxon>Bacteria</taxon>
        <taxon>Bacillati</taxon>
        <taxon>Actinomycetota</taxon>
        <taxon>Actinomycetes</taxon>
        <taxon>Kitasatosporales</taxon>
        <taxon>Streptomycetaceae</taxon>
        <taxon>Streptomyces</taxon>
    </lineage>
</organism>
<accession>A0ABU4KGA9</accession>
<name>A0ABU4KGA9_9ACTN</name>
<evidence type="ECO:0000313" key="2">
    <source>
        <dbReference type="Proteomes" id="UP001278571"/>
    </source>
</evidence>
<evidence type="ECO:0000313" key="1">
    <source>
        <dbReference type="EMBL" id="MDX2296829.1"/>
    </source>
</evidence>
<dbReference type="Proteomes" id="UP001278571">
    <property type="component" value="Unassembled WGS sequence"/>
</dbReference>
<protein>
    <submittedName>
        <fullName evidence="1">Uncharacterized protein</fullName>
    </submittedName>
</protein>
<feature type="non-terminal residue" evidence="1">
    <location>
        <position position="84"/>
    </location>
</feature>
<keyword evidence="2" id="KW-1185">Reference proteome</keyword>
<dbReference type="EMBL" id="JAWJZF010000505">
    <property type="protein sequence ID" value="MDX2296829.1"/>
    <property type="molecule type" value="Genomic_DNA"/>
</dbReference>
<sequence>MDGTSLDVEARCALMARAMETAREALAAASSTCAGPVLKVFMAPECFFYSPRQAYRTDDVQRTIARLQAIAAGGEWSDWIFSFG</sequence>